<dbReference type="AlphaFoldDB" id="A0A563EJG1"/>
<dbReference type="PANTHER" id="PTHR33164">
    <property type="entry name" value="TRANSCRIPTIONAL REGULATOR, MARR FAMILY"/>
    <property type="match status" value="1"/>
</dbReference>
<dbReference type="InterPro" id="IPR000835">
    <property type="entry name" value="HTH_MarR-typ"/>
</dbReference>
<dbReference type="InterPro" id="IPR036390">
    <property type="entry name" value="WH_DNA-bd_sf"/>
</dbReference>
<dbReference type="Pfam" id="PF01047">
    <property type="entry name" value="MarR"/>
    <property type="match status" value="1"/>
</dbReference>
<reference evidence="2 3" key="1">
    <citation type="submission" date="2019-07" db="EMBL/GenBank/DDBJ databases">
        <title>Lentzea xizangensis sp. nov., isolated from Qinghai-Tibetan Plateau Soils.</title>
        <authorList>
            <person name="Huang J."/>
        </authorList>
    </citation>
    <scope>NUCLEOTIDE SEQUENCE [LARGE SCALE GENOMIC DNA]</scope>
    <source>
        <strain evidence="2 3">FXJ1.1311</strain>
    </source>
</reference>
<dbReference type="InterPro" id="IPR036388">
    <property type="entry name" value="WH-like_DNA-bd_sf"/>
</dbReference>
<protein>
    <submittedName>
        <fullName evidence="2">MarR family transcriptional regulator</fullName>
    </submittedName>
</protein>
<proteinExistence type="predicted"/>
<comment type="caution">
    <text evidence="2">The sequence shown here is derived from an EMBL/GenBank/DDBJ whole genome shotgun (WGS) entry which is preliminary data.</text>
</comment>
<evidence type="ECO:0000313" key="3">
    <source>
        <dbReference type="Proteomes" id="UP000316639"/>
    </source>
</evidence>
<dbReference type="SMART" id="SM00347">
    <property type="entry name" value="HTH_MARR"/>
    <property type="match status" value="1"/>
</dbReference>
<dbReference type="InterPro" id="IPR039422">
    <property type="entry name" value="MarR/SlyA-like"/>
</dbReference>
<dbReference type="OrthoDB" id="4807076at2"/>
<dbReference type="GO" id="GO:0006950">
    <property type="term" value="P:response to stress"/>
    <property type="evidence" value="ECO:0007669"/>
    <property type="project" value="TreeGrafter"/>
</dbReference>
<keyword evidence="3" id="KW-1185">Reference proteome</keyword>
<evidence type="ECO:0000313" key="2">
    <source>
        <dbReference type="EMBL" id="TWP46168.1"/>
    </source>
</evidence>
<sequence length="137" mass="15118">MLVMDAVTTEVVALLAQIVGRYTREHEAAASAVELTPVQAKVLVALEKPLPMHQIAVKLGSERSNVTGIIDRLQARGLVERRPDEQDRRVKNIVATEAGRELARRFQGSLRFAAEPLAALDAADRVQLRDLLARMLD</sequence>
<accession>A0A563EJG1</accession>
<dbReference type="Gene3D" id="1.10.10.10">
    <property type="entry name" value="Winged helix-like DNA-binding domain superfamily/Winged helix DNA-binding domain"/>
    <property type="match status" value="1"/>
</dbReference>
<dbReference type="EMBL" id="VOBR01000035">
    <property type="protein sequence ID" value="TWP46168.1"/>
    <property type="molecule type" value="Genomic_DNA"/>
</dbReference>
<dbReference type="SUPFAM" id="SSF46785">
    <property type="entry name" value="Winged helix' DNA-binding domain"/>
    <property type="match status" value="1"/>
</dbReference>
<organism evidence="2 3">
    <name type="scientific">Lentzea tibetensis</name>
    <dbReference type="NCBI Taxonomy" id="2591470"/>
    <lineage>
        <taxon>Bacteria</taxon>
        <taxon>Bacillati</taxon>
        <taxon>Actinomycetota</taxon>
        <taxon>Actinomycetes</taxon>
        <taxon>Pseudonocardiales</taxon>
        <taxon>Pseudonocardiaceae</taxon>
        <taxon>Lentzea</taxon>
    </lineage>
</organism>
<dbReference type="PANTHER" id="PTHR33164:SF99">
    <property type="entry name" value="MARR FAMILY REGULATORY PROTEIN"/>
    <property type="match status" value="1"/>
</dbReference>
<dbReference type="GO" id="GO:0003700">
    <property type="term" value="F:DNA-binding transcription factor activity"/>
    <property type="evidence" value="ECO:0007669"/>
    <property type="project" value="InterPro"/>
</dbReference>
<evidence type="ECO:0000259" key="1">
    <source>
        <dbReference type="PROSITE" id="PS50995"/>
    </source>
</evidence>
<dbReference type="PRINTS" id="PR00598">
    <property type="entry name" value="HTHMARR"/>
</dbReference>
<dbReference type="Proteomes" id="UP000316639">
    <property type="component" value="Unassembled WGS sequence"/>
</dbReference>
<gene>
    <name evidence="2" type="ORF">FKR81_36925</name>
</gene>
<feature type="domain" description="HTH marR-type" evidence="1">
    <location>
        <begin position="8"/>
        <end position="137"/>
    </location>
</feature>
<name>A0A563EJG1_9PSEU</name>
<dbReference type="PROSITE" id="PS50995">
    <property type="entry name" value="HTH_MARR_2"/>
    <property type="match status" value="1"/>
</dbReference>